<dbReference type="InterPro" id="IPR003660">
    <property type="entry name" value="HAMP_dom"/>
</dbReference>
<feature type="transmembrane region" description="Helical" evidence="14">
    <location>
        <begin position="170"/>
        <end position="191"/>
    </location>
</feature>
<dbReference type="HOGENOM" id="CLU_000445_89_6_9"/>
<dbReference type="Pfam" id="PF00672">
    <property type="entry name" value="HAMP"/>
    <property type="match status" value="1"/>
</dbReference>
<feature type="transmembrane region" description="Helical" evidence="14">
    <location>
        <begin position="137"/>
        <end position="158"/>
    </location>
</feature>
<dbReference type="Pfam" id="PF00512">
    <property type="entry name" value="HisKA"/>
    <property type="match status" value="1"/>
</dbReference>
<keyword evidence="4" id="KW-1003">Cell membrane</keyword>
<dbReference type="InterPro" id="IPR004358">
    <property type="entry name" value="Sig_transdc_His_kin-like_C"/>
</dbReference>
<evidence type="ECO:0000256" key="12">
    <source>
        <dbReference type="ARBA" id="ARBA00023012"/>
    </source>
</evidence>
<keyword evidence="9 17" id="KW-0418">Kinase</keyword>
<keyword evidence="10" id="KW-0067">ATP-binding</keyword>
<dbReference type="FunFam" id="1.10.287.130:FF:000001">
    <property type="entry name" value="Two-component sensor histidine kinase"/>
    <property type="match status" value="1"/>
</dbReference>
<keyword evidence="5" id="KW-0597">Phosphoprotein</keyword>
<evidence type="ECO:0000256" key="2">
    <source>
        <dbReference type="ARBA" id="ARBA00004651"/>
    </source>
</evidence>
<dbReference type="PRINTS" id="PR00344">
    <property type="entry name" value="BCTRLSENSOR"/>
</dbReference>
<organism evidence="17 18">
    <name type="scientific">Thermoanaerobacterium xylanolyticum (strain ATCC 49914 / DSM 7097 / LX-11)</name>
    <dbReference type="NCBI Taxonomy" id="858215"/>
    <lineage>
        <taxon>Bacteria</taxon>
        <taxon>Bacillati</taxon>
        <taxon>Bacillota</taxon>
        <taxon>Clostridia</taxon>
        <taxon>Thermoanaerobacterales</taxon>
        <taxon>Thermoanaerobacteraceae</taxon>
        <taxon>Thermoanaerobacterium</taxon>
    </lineage>
</organism>
<evidence type="ECO:0000256" key="1">
    <source>
        <dbReference type="ARBA" id="ARBA00000085"/>
    </source>
</evidence>
<evidence type="ECO:0000256" key="14">
    <source>
        <dbReference type="SAM" id="Phobius"/>
    </source>
</evidence>
<gene>
    <name evidence="17" type="ordered locus">Thexy_0149</name>
</gene>
<dbReference type="EC" id="2.7.13.3" evidence="3"/>
<dbReference type="SMART" id="SM00304">
    <property type="entry name" value="HAMP"/>
    <property type="match status" value="1"/>
</dbReference>
<dbReference type="Gene3D" id="6.10.340.10">
    <property type="match status" value="1"/>
</dbReference>
<dbReference type="SMART" id="SM00388">
    <property type="entry name" value="HisKA"/>
    <property type="match status" value="1"/>
</dbReference>
<reference evidence="17" key="1">
    <citation type="submission" date="2011-05" db="EMBL/GenBank/DDBJ databases">
        <title>Complete sequence of Thermoanaerobacterium xylanolyticum LX-11.</title>
        <authorList>
            <consortium name="US DOE Joint Genome Institute"/>
            <person name="Lucas S."/>
            <person name="Han J."/>
            <person name="Lapidus A."/>
            <person name="Cheng J.-F."/>
            <person name="Goodwin L."/>
            <person name="Pitluck S."/>
            <person name="Peters L."/>
            <person name="Mikhailova N."/>
            <person name="Lu M."/>
            <person name="Han C."/>
            <person name="Tapia R."/>
            <person name="Land M."/>
            <person name="Hauser L."/>
            <person name="Kyrpides N."/>
            <person name="Ivanova N."/>
            <person name="Pagani I."/>
            <person name="Hemme C."/>
            <person name="Woyke T."/>
        </authorList>
    </citation>
    <scope>NUCLEOTIDE SEQUENCE</scope>
    <source>
        <strain evidence="17">LX-11</strain>
    </source>
</reference>
<dbReference type="InterPro" id="IPR036097">
    <property type="entry name" value="HisK_dim/P_sf"/>
</dbReference>
<evidence type="ECO:0000256" key="7">
    <source>
        <dbReference type="ARBA" id="ARBA00022692"/>
    </source>
</evidence>
<dbReference type="CDD" id="cd06225">
    <property type="entry name" value="HAMP"/>
    <property type="match status" value="1"/>
</dbReference>
<evidence type="ECO:0000313" key="18">
    <source>
        <dbReference type="Proteomes" id="UP000007239"/>
    </source>
</evidence>
<keyword evidence="8" id="KW-0547">Nucleotide-binding</keyword>
<dbReference type="Pfam" id="PF02518">
    <property type="entry name" value="HATPase_c"/>
    <property type="match status" value="1"/>
</dbReference>
<evidence type="ECO:0000259" key="15">
    <source>
        <dbReference type="PROSITE" id="PS50109"/>
    </source>
</evidence>
<dbReference type="Proteomes" id="UP000007239">
    <property type="component" value="Chromosome"/>
</dbReference>
<dbReference type="SUPFAM" id="SSF158472">
    <property type="entry name" value="HAMP domain-like"/>
    <property type="match status" value="1"/>
</dbReference>
<dbReference type="STRING" id="858215.Thexy_0149"/>
<dbReference type="GO" id="GO:0000155">
    <property type="term" value="F:phosphorelay sensor kinase activity"/>
    <property type="evidence" value="ECO:0007669"/>
    <property type="project" value="InterPro"/>
</dbReference>
<dbReference type="EMBL" id="CP002739">
    <property type="protein sequence ID" value="AEF16209.1"/>
    <property type="molecule type" value="Genomic_DNA"/>
</dbReference>
<keyword evidence="7 14" id="KW-0812">Transmembrane</keyword>
<dbReference type="AlphaFoldDB" id="F6BFD1"/>
<name>F6BFD1_THEXL</name>
<evidence type="ECO:0000256" key="9">
    <source>
        <dbReference type="ARBA" id="ARBA00022777"/>
    </source>
</evidence>
<evidence type="ECO:0000256" key="6">
    <source>
        <dbReference type="ARBA" id="ARBA00022679"/>
    </source>
</evidence>
<evidence type="ECO:0000256" key="10">
    <source>
        <dbReference type="ARBA" id="ARBA00022840"/>
    </source>
</evidence>
<dbReference type="CDD" id="cd00075">
    <property type="entry name" value="HATPase"/>
    <property type="match status" value="1"/>
</dbReference>
<evidence type="ECO:0000259" key="16">
    <source>
        <dbReference type="PROSITE" id="PS50885"/>
    </source>
</evidence>
<dbReference type="PROSITE" id="PS50109">
    <property type="entry name" value="HIS_KIN"/>
    <property type="match status" value="1"/>
</dbReference>
<dbReference type="Gene3D" id="1.10.287.130">
    <property type="match status" value="1"/>
</dbReference>
<dbReference type="eggNOG" id="COG3850">
    <property type="taxonomic scope" value="Bacteria"/>
</dbReference>
<evidence type="ECO:0000256" key="4">
    <source>
        <dbReference type="ARBA" id="ARBA00022475"/>
    </source>
</evidence>
<dbReference type="Gene3D" id="3.30.565.10">
    <property type="entry name" value="Histidine kinase-like ATPase, C-terminal domain"/>
    <property type="match status" value="1"/>
</dbReference>
<dbReference type="InterPro" id="IPR005467">
    <property type="entry name" value="His_kinase_dom"/>
</dbReference>
<dbReference type="SMART" id="SM00387">
    <property type="entry name" value="HATPase_c"/>
    <property type="match status" value="1"/>
</dbReference>
<dbReference type="FunFam" id="3.30.565.10:FF:000006">
    <property type="entry name" value="Sensor histidine kinase WalK"/>
    <property type="match status" value="1"/>
</dbReference>
<dbReference type="RefSeq" id="WP_013786970.1">
    <property type="nucleotide sequence ID" value="NC_015555.1"/>
</dbReference>
<dbReference type="InterPro" id="IPR003661">
    <property type="entry name" value="HisK_dim/P_dom"/>
</dbReference>
<dbReference type="SUPFAM" id="SSF55874">
    <property type="entry name" value="ATPase domain of HSP90 chaperone/DNA topoisomerase II/histidine kinase"/>
    <property type="match status" value="1"/>
</dbReference>
<accession>F6BFD1</accession>
<dbReference type="SUPFAM" id="SSF47384">
    <property type="entry name" value="Homodimeric domain of signal transducing histidine kinase"/>
    <property type="match status" value="1"/>
</dbReference>
<dbReference type="PROSITE" id="PS50885">
    <property type="entry name" value="HAMP"/>
    <property type="match status" value="1"/>
</dbReference>
<keyword evidence="6" id="KW-0808">Transferase</keyword>
<dbReference type="InterPro" id="IPR036890">
    <property type="entry name" value="HATPase_C_sf"/>
</dbReference>
<keyword evidence="11 14" id="KW-1133">Transmembrane helix</keyword>
<dbReference type="InterPro" id="IPR003594">
    <property type="entry name" value="HATPase_dom"/>
</dbReference>
<evidence type="ECO:0000313" key="17">
    <source>
        <dbReference type="EMBL" id="AEF16209.1"/>
    </source>
</evidence>
<evidence type="ECO:0000256" key="11">
    <source>
        <dbReference type="ARBA" id="ARBA00022989"/>
    </source>
</evidence>
<proteinExistence type="predicted"/>
<feature type="domain" description="Histidine kinase" evidence="15">
    <location>
        <begin position="254"/>
        <end position="470"/>
    </location>
</feature>
<dbReference type="eggNOG" id="COG5002">
    <property type="taxonomic scope" value="Bacteria"/>
</dbReference>
<evidence type="ECO:0000256" key="3">
    <source>
        <dbReference type="ARBA" id="ARBA00012438"/>
    </source>
</evidence>
<comment type="subcellular location">
    <subcellularLocation>
        <location evidence="2">Cell membrane</location>
        <topology evidence="2">Multi-pass membrane protein</topology>
    </subcellularLocation>
</comment>
<evidence type="ECO:0000256" key="5">
    <source>
        <dbReference type="ARBA" id="ARBA00022553"/>
    </source>
</evidence>
<dbReference type="PANTHER" id="PTHR45528">
    <property type="entry name" value="SENSOR HISTIDINE KINASE CPXA"/>
    <property type="match status" value="1"/>
</dbReference>
<comment type="catalytic activity">
    <reaction evidence="1">
        <text>ATP + protein L-histidine = ADP + protein N-phospho-L-histidine.</text>
        <dbReference type="EC" id="2.7.13.3"/>
    </reaction>
</comment>
<dbReference type="GO" id="GO:0005524">
    <property type="term" value="F:ATP binding"/>
    <property type="evidence" value="ECO:0007669"/>
    <property type="project" value="UniProtKB-KW"/>
</dbReference>
<feature type="domain" description="HAMP" evidence="16">
    <location>
        <begin position="194"/>
        <end position="246"/>
    </location>
</feature>
<dbReference type="PANTHER" id="PTHR45528:SF1">
    <property type="entry name" value="SENSOR HISTIDINE KINASE CPXA"/>
    <property type="match status" value="1"/>
</dbReference>
<keyword evidence="18" id="KW-1185">Reference proteome</keyword>
<feature type="transmembrane region" description="Helical" evidence="14">
    <location>
        <begin position="12"/>
        <end position="33"/>
    </location>
</feature>
<dbReference type="InterPro" id="IPR050398">
    <property type="entry name" value="HssS/ArlS-like"/>
</dbReference>
<dbReference type="CDD" id="cd00082">
    <property type="entry name" value="HisKA"/>
    <property type="match status" value="1"/>
</dbReference>
<evidence type="ECO:0000256" key="8">
    <source>
        <dbReference type="ARBA" id="ARBA00022741"/>
    </source>
</evidence>
<sequence length="473" mass="53796">MSRNRLFRRLLFTNIAIILLTMSILSVLFYIMFENYYFRDKEKIMVEEGKQINTVLNDYLIGDIDIDRLNQDLNVIDRLINASIWVVSTDGRIYIQSKNFEKNWTGVTLSKDDIKSILKGETIVRRGYFGGRFTQPVLTVGFPLVLAGKIQGAIFMHAPIVEMQKTLMDIFFIMLLAIAISIIIAFILISYTSKRISNPLKEMSIATEKMAKGDFSTKINVVDDDEIGDLAKSFNIMSSELGRMDNARKEFVANVSHELRSPLSTIQGYIDGVVDGTIPAEKSKFYLEIAQKETRRMSRLISELLDITKMESGAFPLNISEFDINELIRLTIIKMEARISDKDLMVKVDFESDKEIVEADKDKIEQVLTNLIDNAIKFSNPGGYIHVSTEKVKEKVHVRVQNKGKTIPPDEIDHIWDRFYKVDKARSGSPGVGLGLYIVRSIINLHNEDIWATSSDADGTTFTFTLKSKKVKQ</sequence>
<protein>
    <recommendedName>
        <fullName evidence="3">histidine kinase</fullName>
        <ecNumber evidence="3">2.7.13.3</ecNumber>
    </recommendedName>
</protein>
<keyword evidence="13 14" id="KW-0472">Membrane</keyword>
<dbReference type="GO" id="GO:0005886">
    <property type="term" value="C:plasma membrane"/>
    <property type="evidence" value="ECO:0007669"/>
    <property type="project" value="UniProtKB-SubCell"/>
</dbReference>
<keyword evidence="12" id="KW-0902">Two-component regulatory system</keyword>
<evidence type="ECO:0000256" key="13">
    <source>
        <dbReference type="ARBA" id="ARBA00023136"/>
    </source>
</evidence>
<dbReference type="KEGG" id="txy:Thexy_0149"/>